<sequence>MSNIPTAQTFVYQTVGKLEVKLDLYVPPNATGSLPAIICFHGGGLTVGDRYPGPMTATWLLEMATANGIIFISPDYHLLCPSTGFDQIGDVTALFHFLSTKVNAHLSGVTLDASRIGITGVSAGAYLARLAALYAEPRPRAILSLYGMGGDWFSDFYLALKTTTIPLFGSMVSKEVGAELVKFEKMDPVVEAPLRTCGDRSKLFPWWWQNGIMLDILVGEVGLSDRLRALPPAEREAAVPSHLATVFPQLHINSSFPPTMFIHGQDDTAVIVGESEYTHQQLQKAGVRSELYVVPGAEHGLVILPSWKQVPEAPGMYKKGFEFLAKEIA</sequence>
<dbReference type="GO" id="GO:0008236">
    <property type="term" value="F:serine-type peptidase activity"/>
    <property type="evidence" value="ECO:0007669"/>
    <property type="project" value="InterPro"/>
</dbReference>
<protein>
    <recommendedName>
        <fullName evidence="6">Alpha/beta hydrolase fold-3 domain-containing protein</fullName>
    </recommendedName>
</protein>
<dbReference type="SUPFAM" id="SSF53474">
    <property type="entry name" value="alpha/beta-Hydrolases"/>
    <property type="match status" value="1"/>
</dbReference>
<organism evidence="4 5">
    <name type="scientific">Piloderma croceum (strain F 1598)</name>
    <dbReference type="NCBI Taxonomy" id="765440"/>
    <lineage>
        <taxon>Eukaryota</taxon>
        <taxon>Fungi</taxon>
        <taxon>Dikarya</taxon>
        <taxon>Basidiomycota</taxon>
        <taxon>Agaricomycotina</taxon>
        <taxon>Agaricomycetes</taxon>
        <taxon>Agaricomycetidae</taxon>
        <taxon>Atheliales</taxon>
        <taxon>Atheliaceae</taxon>
        <taxon>Piloderma</taxon>
    </lineage>
</organism>
<dbReference type="AlphaFoldDB" id="A0A0C3B895"/>
<dbReference type="EMBL" id="KN832994">
    <property type="protein sequence ID" value="KIM82523.1"/>
    <property type="molecule type" value="Genomic_DNA"/>
</dbReference>
<reference evidence="5" key="2">
    <citation type="submission" date="2015-01" db="EMBL/GenBank/DDBJ databases">
        <title>Evolutionary Origins and Diversification of the Mycorrhizal Mutualists.</title>
        <authorList>
            <consortium name="DOE Joint Genome Institute"/>
            <consortium name="Mycorrhizal Genomics Consortium"/>
            <person name="Kohler A."/>
            <person name="Kuo A."/>
            <person name="Nagy L.G."/>
            <person name="Floudas D."/>
            <person name="Copeland A."/>
            <person name="Barry K.W."/>
            <person name="Cichocki N."/>
            <person name="Veneault-Fourrey C."/>
            <person name="LaButti K."/>
            <person name="Lindquist E.A."/>
            <person name="Lipzen A."/>
            <person name="Lundell T."/>
            <person name="Morin E."/>
            <person name="Murat C."/>
            <person name="Riley R."/>
            <person name="Ohm R."/>
            <person name="Sun H."/>
            <person name="Tunlid A."/>
            <person name="Henrissat B."/>
            <person name="Grigoriev I.V."/>
            <person name="Hibbett D.S."/>
            <person name="Martin F."/>
        </authorList>
    </citation>
    <scope>NUCLEOTIDE SEQUENCE [LARGE SCALE GENOMIC DNA]</scope>
    <source>
        <strain evidence="5">F 1598</strain>
    </source>
</reference>
<dbReference type="PANTHER" id="PTHR48081:SF3">
    <property type="entry name" value="ALPHA_BETA HYDROLASE FOLD-3 DOMAIN-CONTAINING PROTEIN"/>
    <property type="match status" value="1"/>
</dbReference>
<reference evidence="4 5" key="1">
    <citation type="submission" date="2014-04" db="EMBL/GenBank/DDBJ databases">
        <authorList>
            <consortium name="DOE Joint Genome Institute"/>
            <person name="Kuo A."/>
            <person name="Tarkka M."/>
            <person name="Buscot F."/>
            <person name="Kohler A."/>
            <person name="Nagy L.G."/>
            <person name="Floudas D."/>
            <person name="Copeland A."/>
            <person name="Barry K.W."/>
            <person name="Cichocki N."/>
            <person name="Veneault-Fourrey C."/>
            <person name="LaButti K."/>
            <person name="Lindquist E.A."/>
            <person name="Lipzen A."/>
            <person name="Lundell T."/>
            <person name="Morin E."/>
            <person name="Murat C."/>
            <person name="Sun H."/>
            <person name="Tunlid A."/>
            <person name="Henrissat B."/>
            <person name="Grigoriev I.V."/>
            <person name="Hibbett D.S."/>
            <person name="Martin F."/>
            <person name="Nordberg H.P."/>
            <person name="Cantor M.N."/>
            <person name="Hua S.X."/>
        </authorList>
    </citation>
    <scope>NUCLEOTIDE SEQUENCE [LARGE SCALE GENOMIC DNA]</scope>
    <source>
        <strain evidence="4 5">F 1598</strain>
    </source>
</reference>
<dbReference type="InterPro" id="IPR049492">
    <property type="entry name" value="BD-FAE-like_dom"/>
</dbReference>
<evidence type="ECO:0000259" key="3">
    <source>
        <dbReference type="Pfam" id="PF20434"/>
    </source>
</evidence>
<feature type="domain" description="BD-FAE-like" evidence="3">
    <location>
        <begin position="22"/>
        <end position="135"/>
    </location>
</feature>
<evidence type="ECO:0000313" key="5">
    <source>
        <dbReference type="Proteomes" id="UP000054166"/>
    </source>
</evidence>
<dbReference type="InterPro" id="IPR050300">
    <property type="entry name" value="GDXG_lipolytic_enzyme"/>
</dbReference>
<name>A0A0C3B895_PILCF</name>
<dbReference type="Proteomes" id="UP000054166">
    <property type="component" value="Unassembled WGS sequence"/>
</dbReference>
<keyword evidence="1" id="KW-0378">Hydrolase</keyword>
<dbReference type="InterPro" id="IPR029058">
    <property type="entry name" value="AB_hydrolase_fold"/>
</dbReference>
<dbReference type="GO" id="GO:0006508">
    <property type="term" value="P:proteolysis"/>
    <property type="evidence" value="ECO:0007669"/>
    <property type="project" value="InterPro"/>
</dbReference>
<keyword evidence="5" id="KW-1185">Reference proteome</keyword>
<dbReference type="Pfam" id="PF00326">
    <property type="entry name" value="Peptidase_S9"/>
    <property type="match status" value="1"/>
</dbReference>
<evidence type="ECO:0000256" key="1">
    <source>
        <dbReference type="ARBA" id="ARBA00022801"/>
    </source>
</evidence>
<dbReference type="Pfam" id="PF20434">
    <property type="entry name" value="BD-FAE"/>
    <property type="match status" value="1"/>
</dbReference>
<gene>
    <name evidence="4" type="ORF">PILCRDRAFT_70668</name>
</gene>
<evidence type="ECO:0000259" key="2">
    <source>
        <dbReference type="Pfam" id="PF00326"/>
    </source>
</evidence>
<dbReference type="STRING" id="765440.A0A0C3B895"/>
<dbReference type="PANTHER" id="PTHR48081">
    <property type="entry name" value="AB HYDROLASE SUPERFAMILY PROTEIN C4A8.06C"/>
    <property type="match status" value="1"/>
</dbReference>
<dbReference type="Gene3D" id="3.40.50.1820">
    <property type="entry name" value="alpha/beta hydrolase"/>
    <property type="match status" value="1"/>
</dbReference>
<feature type="domain" description="Peptidase S9 prolyl oligopeptidase catalytic" evidence="2">
    <location>
        <begin position="255"/>
        <end position="301"/>
    </location>
</feature>
<proteinExistence type="predicted"/>
<dbReference type="OrthoDB" id="19653at2759"/>
<dbReference type="InParanoid" id="A0A0C3B895"/>
<dbReference type="HOGENOM" id="CLU_012494_9_2_1"/>
<accession>A0A0C3B895</accession>
<evidence type="ECO:0008006" key="6">
    <source>
        <dbReference type="Google" id="ProtNLM"/>
    </source>
</evidence>
<evidence type="ECO:0000313" key="4">
    <source>
        <dbReference type="EMBL" id="KIM82523.1"/>
    </source>
</evidence>
<dbReference type="InterPro" id="IPR001375">
    <property type="entry name" value="Peptidase_S9_cat"/>
</dbReference>